<evidence type="ECO:0000313" key="4">
    <source>
        <dbReference type="Proteomes" id="UP001231701"/>
    </source>
</evidence>
<keyword evidence="5" id="KW-1185">Reference proteome</keyword>
<dbReference type="RefSeq" id="WP_019330582.1">
    <property type="nucleotide sequence ID" value="NZ_CP121271.1"/>
</dbReference>
<evidence type="ECO:0000313" key="3">
    <source>
        <dbReference type="EMBL" id="WMC84135.1"/>
    </source>
</evidence>
<dbReference type="GeneID" id="90940452"/>
<evidence type="ECO:0000313" key="1">
    <source>
        <dbReference type="EMBL" id="MFG6293929.1"/>
    </source>
</evidence>
<gene>
    <name evidence="1" type="ORF">ACGU38_00960</name>
    <name evidence="2" type="ORF">ACGU38_31150</name>
    <name evidence="3" type="ORF">P7W03_00465</name>
</gene>
<accession>A0AAX3ZB23</accession>
<dbReference type="EMBL" id="JBIENY010000454">
    <property type="protein sequence ID" value="MFG6299796.1"/>
    <property type="molecule type" value="Genomic_DNA"/>
</dbReference>
<reference evidence="1 5" key="2">
    <citation type="submission" date="2024-10" db="EMBL/GenBank/DDBJ databases">
        <title>Draft genome assembly of a novel steroid transforming actinomycete isolated from African clawed frog Xenopus laevis.</title>
        <authorList>
            <person name="Bragin E."/>
            <person name="Kollerov V."/>
            <person name="Donova M.V."/>
        </authorList>
    </citation>
    <scope>NUCLEOTIDE SEQUENCE [LARGE SCALE GENOMIC DNA]</scope>
    <source>
        <strain evidence="1 5">MTOC-St3</strain>
    </source>
</reference>
<reference evidence="3" key="1">
    <citation type="submission" date="2023-03" db="EMBL/GenBank/DDBJ databases">
        <title>Borrelidin-producing and root-colonizing Streptomyces rochei is a potent biopesticide for soil-borne oomycete-caused plant diseases.</title>
        <authorList>
            <person name="Zhou D."/>
            <person name="Wang X."/>
            <person name="Navarro-Munoz J.C."/>
            <person name="Li W."/>
            <person name="Li J."/>
            <person name="Jiu M."/>
            <person name="Deng S."/>
            <person name="Ye Y."/>
            <person name="Daly P."/>
            <person name="Wei L."/>
        </authorList>
    </citation>
    <scope>NUCLEOTIDE SEQUENCE</scope>
    <source>
        <strain evidence="3">JK1</strain>
    </source>
</reference>
<proteinExistence type="predicted"/>
<evidence type="ECO:0000313" key="2">
    <source>
        <dbReference type="EMBL" id="MFG6299796.1"/>
    </source>
</evidence>
<dbReference type="EMBL" id="CP121271">
    <property type="protein sequence ID" value="WMC84135.1"/>
    <property type="molecule type" value="Genomic_DNA"/>
</dbReference>
<dbReference type="AlphaFoldDB" id="A0AAX3ZB23"/>
<sequence length="139" mass="14880">MDDLLFSGAGQAVQIKGRRTDRKTGKVTIRTVCPVTSLTAEQATAVQLARPVRDYWETEALHQVRVTTRPTPSYASSSPLRTGNAPRAMATWRSLAVGALRLSGVKNTAAVPAATHAISAYLSHSSASRNHKRVCPVNG</sequence>
<dbReference type="EMBL" id="JBIENY010000011">
    <property type="protein sequence ID" value="MFG6293929.1"/>
    <property type="molecule type" value="Genomic_DNA"/>
</dbReference>
<name>A0AAX3ZB23_STRRO</name>
<evidence type="ECO:0000313" key="5">
    <source>
        <dbReference type="Proteomes" id="UP001605990"/>
    </source>
</evidence>
<dbReference type="Proteomes" id="UP001605990">
    <property type="component" value="Unassembled WGS sequence"/>
</dbReference>
<protein>
    <submittedName>
        <fullName evidence="3">Uncharacterized protein</fullName>
    </submittedName>
</protein>
<dbReference type="Proteomes" id="UP001231701">
    <property type="component" value="Chromosome"/>
</dbReference>
<organism evidence="3 4">
    <name type="scientific">Streptomyces rochei</name>
    <name type="common">Streptomyces parvullus</name>
    <dbReference type="NCBI Taxonomy" id="1928"/>
    <lineage>
        <taxon>Bacteria</taxon>
        <taxon>Bacillati</taxon>
        <taxon>Actinomycetota</taxon>
        <taxon>Actinomycetes</taxon>
        <taxon>Kitasatosporales</taxon>
        <taxon>Streptomycetaceae</taxon>
        <taxon>Streptomyces</taxon>
        <taxon>Streptomyces rochei group</taxon>
    </lineage>
</organism>